<dbReference type="SUPFAM" id="SSF103088">
    <property type="entry name" value="OmpA-like"/>
    <property type="match status" value="1"/>
</dbReference>
<dbReference type="InterPro" id="IPR011250">
    <property type="entry name" value="OMP/PagP_B-barrel"/>
</dbReference>
<evidence type="ECO:0000256" key="10">
    <source>
        <dbReference type="SAM" id="MobiDB-lite"/>
    </source>
</evidence>
<sequence>MSYSFSKQWSLRGEYQFIDGIGGSNIQQADLHFTSLGLTYHFGGVITKTITIAPAVSIDGEALFVEMTPLKVVTENILFNHDSSTVNTKIKLDDIVKQLTEINEEEVNIVGHTDNIGSTVYNQALSERRAQFVANYLQQSGISTSKLTVSGKGESEPVSDNGSMSGRAENRRVMLRITAPFHNKKETK</sequence>
<evidence type="ECO:0000256" key="3">
    <source>
        <dbReference type="ARBA" id="ARBA00022452"/>
    </source>
</evidence>
<evidence type="ECO:0000313" key="15">
    <source>
        <dbReference type="Proteomes" id="UP001156660"/>
    </source>
</evidence>
<evidence type="ECO:0000256" key="9">
    <source>
        <dbReference type="PROSITE-ProRule" id="PRU00473"/>
    </source>
</evidence>
<dbReference type="CDD" id="cd07185">
    <property type="entry name" value="OmpA_C-like"/>
    <property type="match status" value="1"/>
</dbReference>
<dbReference type="PANTHER" id="PTHR30329:SF21">
    <property type="entry name" value="LIPOPROTEIN YIAD-RELATED"/>
    <property type="match status" value="1"/>
</dbReference>
<dbReference type="InterPro" id="IPR036737">
    <property type="entry name" value="OmpA-like_sf"/>
</dbReference>
<accession>A0A2S7X9U8</accession>
<keyword evidence="8" id="KW-0998">Cell outer membrane</keyword>
<evidence type="ECO:0000256" key="6">
    <source>
        <dbReference type="ARBA" id="ARBA00023114"/>
    </source>
</evidence>
<keyword evidence="15" id="KW-1185">Reference proteome</keyword>
<reference evidence="13 14" key="2">
    <citation type="submission" date="2016-12" db="EMBL/GenBank/DDBJ databases">
        <title>Diversity of luminous bacteria.</title>
        <authorList>
            <person name="Yoshizawa S."/>
            <person name="Kogure K."/>
        </authorList>
    </citation>
    <scope>NUCLEOTIDE SEQUENCE [LARGE SCALE GENOMIC DNA]</scope>
    <source>
        <strain evidence="13 14">NBRC 105001</strain>
    </source>
</reference>
<dbReference type="Gene3D" id="2.40.160.20">
    <property type="match status" value="1"/>
</dbReference>
<proteinExistence type="predicted"/>
<evidence type="ECO:0000259" key="11">
    <source>
        <dbReference type="PROSITE" id="PS51123"/>
    </source>
</evidence>
<gene>
    <name evidence="13" type="ORF">BTO23_17710</name>
    <name evidence="12" type="ORF">GCM10007855_04310</name>
</gene>
<keyword evidence="3" id="KW-1134">Transmembrane beta strand</keyword>
<evidence type="ECO:0000256" key="7">
    <source>
        <dbReference type="ARBA" id="ARBA00023136"/>
    </source>
</evidence>
<feature type="region of interest" description="Disordered" evidence="10">
    <location>
        <begin position="147"/>
        <end position="170"/>
    </location>
</feature>
<dbReference type="InterPro" id="IPR050330">
    <property type="entry name" value="Bact_OuterMem_StrucFunc"/>
</dbReference>
<keyword evidence="2" id="KW-0813">Transport</keyword>
<dbReference type="EMBL" id="BSOU01000001">
    <property type="protein sequence ID" value="GLR73558.1"/>
    <property type="molecule type" value="Genomic_DNA"/>
</dbReference>
<dbReference type="Proteomes" id="UP001156660">
    <property type="component" value="Unassembled WGS sequence"/>
</dbReference>
<dbReference type="Gene3D" id="3.30.1330.60">
    <property type="entry name" value="OmpA-like domain"/>
    <property type="match status" value="1"/>
</dbReference>
<comment type="subcellular location">
    <subcellularLocation>
        <location evidence="1">Cell outer membrane</location>
        <topology evidence="1">Multi-pass membrane protein</topology>
    </subcellularLocation>
</comment>
<evidence type="ECO:0000256" key="5">
    <source>
        <dbReference type="ARBA" id="ARBA00023065"/>
    </source>
</evidence>
<reference evidence="12" key="1">
    <citation type="journal article" date="2014" name="Int. J. Syst. Evol. Microbiol.">
        <title>Complete genome of a new Firmicutes species belonging to the dominant human colonic microbiota ('Ruminococcus bicirculans') reveals two chromosomes and a selective capacity to utilize plant glucans.</title>
        <authorList>
            <consortium name="NISC Comparative Sequencing Program"/>
            <person name="Wegmann U."/>
            <person name="Louis P."/>
            <person name="Goesmann A."/>
            <person name="Henrissat B."/>
            <person name="Duncan S.H."/>
            <person name="Flint H.J."/>
        </authorList>
    </citation>
    <scope>NUCLEOTIDE SEQUENCE</scope>
    <source>
        <strain evidence="12">NBRC 105001</strain>
    </source>
</reference>
<dbReference type="InterPro" id="IPR006664">
    <property type="entry name" value="OMP_bac"/>
</dbReference>
<evidence type="ECO:0000313" key="14">
    <source>
        <dbReference type="Proteomes" id="UP000239273"/>
    </source>
</evidence>
<dbReference type="GO" id="GO:0006811">
    <property type="term" value="P:monoatomic ion transport"/>
    <property type="evidence" value="ECO:0007669"/>
    <property type="project" value="UniProtKB-KW"/>
</dbReference>
<name>A0A2S7X9U8_9GAMM</name>
<protein>
    <recommendedName>
        <fullName evidence="11">OmpA-like domain-containing protein</fullName>
    </recommendedName>
</protein>
<dbReference type="Proteomes" id="UP000239273">
    <property type="component" value="Unassembled WGS sequence"/>
</dbReference>
<evidence type="ECO:0000256" key="8">
    <source>
        <dbReference type="ARBA" id="ARBA00023237"/>
    </source>
</evidence>
<reference evidence="15" key="3">
    <citation type="journal article" date="2019" name="Int. J. Syst. Evol. Microbiol.">
        <title>The Global Catalogue of Microorganisms (GCM) 10K type strain sequencing project: providing services to taxonomists for standard genome sequencing and annotation.</title>
        <authorList>
            <consortium name="The Broad Institute Genomics Platform"/>
            <consortium name="The Broad Institute Genome Sequencing Center for Infectious Disease"/>
            <person name="Wu L."/>
            <person name="Ma J."/>
        </authorList>
    </citation>
    <scope>NUCLEOTIDE SEQUENCE [LARGE SCALE GENOMIC DNA]</scope>
    <source>
        <strain evidence="15">NBRC 105001</strain>
    </source>
</reference>
<dbReference type="AlphaFoldDB" id="A0A2S7X9U8"/>
<dbReference type="PRINTS" id="PR01021">
    <property type="entry name" value="OMPADOMAIN"/>
</dbReference>
<evidence type="ECO:0000313" key="13">
    <source>
        <dbReference type="EMBL" id="PQJ87916.1"/>
    </source>
</evidence>
<feature type="domain" description="OmpA-like" evidence="11">
    <location>
        <begin position="66"/>
        <end position="181"/>
    </location>
</feature>
<dbReference type="PROSITE" id="PS51123">
    <property type="entry name" value="OMPA_2"/>
    <property type="match status" value="1"/>
</dbReference>
<keyword evidence="5" id="KW-0406">Ion transport</keyword>
<dbReference type="OrthoDB" id="9782229at2"/>
<dbReference type="PANTHER" id="PTHR30329">
    <property type="entry name" value="STATOR ELEMENT OF FLAGELLAR MOTOR COMPLEX"/>
    <property type="match status" value="1"/>
</dbReference>
<dbReference type="InterPro" id="IPR006665">
    <property type="entry name" value="OmpA-like"/>
</dbReference>
<dbReference type="InterPro" id="IPR006690">
    <property type="entry name" value="OMPA-like_CS"/>
</dbReference>
<keyword evidence="6" id="KW-0626">Porin</keyword>
<evidence type="ECO:0000256" key="4">
    <source>
        <dbReference type="ARBA" id="ARBA00022692"/>
    </source>
</evidence>
<dbReference type="GO" id="GO:0015288">
    <property type="term" value="F:porin activity"/>
    <property type="evidence" value="ECO:0007669"/>
    <property type="project" value="UniProtKB-KW"/>
</dbReference>
<dbReference type="PROSITE" id="PS01068">
    <property type="entry name" value="OMPA_1"/>
    <property type="match status" value="1"/>
</dbReference>
<dbReference type="GO" id="GO:0009279">
    <property type="term" value="C:cell outer membrane"/>
    <property type="evidence" value="ECO:0007669"/>
    <property type="project" value="UniProtKB-SubCell"/>
</dbReference>
<comment type="caution">
    <text evidence="13">The sequence shown here is derived from an EMBL/GenBank/DDBJ whole genome shotgun (WGS) entry which is preliminary data.</text>
</comment>
<dbReference type="EMBL" id="MSCP01000002">
    <property type="protein sequence ID" value="PQJ87916.1"/>
    <property type="molecule type" value="Genomic_DNA"/>
</dbReference>
<organism evidence="13 14">
    <name type="scientific">Aliivibrio sifiae</name>
    <dbReference type="NCBI Taxonomy" id="566293"/>
    <lineage>
        <taxon>Bacteria</taxon>
        <taxon>Pseudomonadati</taxon>
        <taxon>Pseudomonadota</taxon>
        <taxon>Gammaproteobacteria</taxon>
        <taxon>Vibrionales</taxon>
        <taxon>Vibrionaceae</taxon>
        <taxon>Aliivibrio</taxon>
    </lineage>
</organism>
<dbReference type="SUPFAM" id="SSF56925">
    <property type="entry name" value="OMPA-like"/>
    <property type="match status" value="1"/>
</dbReference>
<evidence type="ECO:0000313" key="12">
    <source>
        <dbReference type="EMBL" id="GLR73558.1"/>
    </source>
</evidence>
<keyword evidence="4" id="KW-0812">Transmembrane</keyword>
<keyword evidence="7 9" id="KW-0472">Membrane</keyword>
<dbReference type="Pfam" id="PF00691">
    <property type="entry name" value="OmpA"/>
    <property type="match status" value="1"/>
</dbReference>
<dbReference type="GO" id="GO:0046930">
    <property type="term" value="C:pore complex"/>
    <property type="evidence" value="ECO:0007669"/>
    <property type="project" value="UniProtKB-KW"/>
</dbReference>
<evidence type="ECO:0000256" key="2">
    <source>
        <dbReference type="ARBA" id="ARBA00022448"/>
    </source>
</evidence>
<evidence type="ECO:0000256" key="1">
    <source>
        <dbReference type="ARBA" id="ARBA00004571"/>
    </source>
</evidence>
<reference evidence="12" key="4">
    <citation type="submission" date="2023-01" db="EMBL/GenBank/DDBJ databases">
        <title>Draft genome sequence of Aliivibrio sifiae strain NBRC 105001.</title>
        <authorList>
            <person name="Sun Q."/>
            <person name="Mori K."/>
        </authorList>
    </citation>
    <scope>NUCLEOTIDE SEQUENCE</scope>
    <source>
        <strain evidence="12">NBRC 105001</strain>
    </source>
</reference>